<dbReference type="Gene3D" id="3.40.30.10">
    <property type="entry name" value="Glutaredoxin"/>
    <property type="match status" value="1"/>
</dbReference>
<gene>
    <name evidence="2" type="ORF">CN475_21940</name>
</gene>
<evidence type="ECO:0000313" key="3">
    <source>
        <dbReference type="Proteomes" id="UP000219869"/>
    </source>
</evidence>
<dbReference type="Proteomes" id="UP000219869">
    <property type="component" value="Unassembled WGS sequence"/>
</dbReference>
<dbReference type="SUPFAM" id="SSF52833">
    <property type="entry name" value="Thioredoxin-like"/>
    <property type="match status" value="1"/>
</dbReference>
<dbReference type="InterPro" id="IPR036249">
    <property type="entry name" value="Thioredoxin-like_sf"/>
</dbReference>
<name>A0A9X6UJ42_BACCE</name>
<evidence type="ECO:0000313" key="2">
    <source>
        <dbReference type="EMBL" id="PEQ84207.1"/>
    </source>
</evidence>
<comment type="caution">
    <text evidence="2">The sequence shown here is derived from an EMBL/GenBank/DDBJ whole genome shotgun (WGS) entry which is preliminary data.</text>
</comment>
<sequence length="94" mass="10678">MATKIVMYTGDNCGKCNAAKVHLGNLPPHIKDEVTIIEINVDETKYQRDYVVNELKSNTLPTFELFKTDDLNEKPEVLRGFDENIGKIMEHLGL</sequence>
<dbReference type="AlphaFoldDB" id="A0A9X6UJ42"/>
<evidence type="ECO:0000259" key="1">
    <source>
        <dbReference type="Pfam" id="PF00085"/>
    </source>
</evidence>
<dbReference type="EMBL" id="NTXW01000040">
    <property type="protein sequence ID" value="PEQ84207.1"/>
    <property type="molecule type" value="Genomic_DNA"/>
</dbReference>
<organism evidence="2 3">
    <name type="scientific">Bacillus cereus</name>
    <dbReference type="NCBI Taxonomy" id="1396"/>
    <lineage>
        <taxon>Bacteria</taxon>
        <taxon>Bacillati</taxon>
        <taxon>Bacillota</taxon>
        <taxon>Bacilli</taxon>
        <taxon>Bacillales</taxon>
        <taxon>Bacillaceae</taxon>
        <taxon>Bacillus</taxon>
        <taxon>Bacillus cereus group</taxon>
    </lineage>
</organism>
<accession>A0A9X6UJ42</accession>
<reference evidence="2 3" key="1">
    <citation type="submission" date="2017-09" db="EMBL/GenBank/DDBJ databases">
        <title>Large-scale bioinformatics analysis of Bacillus genomes uncovers conserved roles of natural products in bacterial physiology.</title>
        <authorList>
            <consortium name="Agbiome Team Llc"/>
            <person name="Bleich R.M."/>
            <person name="Kirk G.J."/>
            <person name="Santa Maria K.C."/>
            <person name="Allen S.E."/>
            <person name="Farag S."/>
            <person name="Shank E.A."/>
            <person name="Bowers A."/>
        </authorList>
    </citation>
    <scope>NUCLEOTIDE SEQUENCE [LARGE SCALE GENOMIC DNA]</scope>
    <source>
        <strain evidence="2 3">AFS006334</strain>
    </source>
</reference>
<protein>
    <submittedName>
        <fullName evidence="2">NrdH-redoxin</fullName>
    </submittedName>
</protein>
<dbReference type="Pfam" id="PF00085">
    <property type="entry name" value="Thioredoxin"/>
    <property type="match status" value="1"/>
</dbReference>
<feature type="domain" description="Thioredoxin" evidence="1">
    <location>
        <begin position="5"/>
        <end position="73"/>
    </location>
</feature>
<dbReference type="RefSeq" id="WP_098324033.1">
    <property type="nucleotide sequence ID" value="NZ_NTXW01000040.1"/>
</dbReference>
<dbReference type="InterPro" id="IPR013766">
    <property type="entry name" value="Thioredoxin_domain"/>
</dbReference>
<proteinExistence type="predicted"/>